<protein>
    <recommendedName>
        <fullName evidence="1">SMEK domain-containing protein</fullName>
    </recommendedName>
</protein>
<comment type="caution">
    <text evidence="2">The sequence shown here is derived from an EMBL/GenBank/DDBJ whole genome shotgun (WGS) entry which is preliminary data.</text>
</comment>
<evidence type="ECO:0000313" key="3">
    <source>
        <dbReference type="Proteomes" id="UP001500552"/>
    </source>
</evidence>
<keyword evidence="3" id="KW-1185">Reference proteome</keyword>
<name>A0ABP8M9B6_9BACT</name>
<dbReference type="InterPro" id="IPR047740">
    <property type="entry name" value="SMEK_dom"/>
</dbReference>
<dbReference type="NCBIfam" id="NF033859">
    <property type="entry name" value="SMEK_N"/>
    <property type="match status" value="1"/>
</dbReference>
<dbReference type="RefSeq" id="WP_345163454.1">
    <property type="nucleotide sequence ID" value="NZ_BAABHC010000041.1"/>
</dbReference>
<reference evidence="3" key="1">
    <citation type="journal article" date="2019" name="Int. J. Syst. Evol. Microbiol.">
        <title>The Global Catalogue of Microorganisms (GCM) 10K type strain sequencing project: providing services to taxonomists for standard genome sequencing and annotation.</title>
        <authorList>
            <consortium name="The Broad Institute Genomics Platform"/>
            <consortium name="The Broad Institute Genome Sequencing Center for Infectious Disease"/>
            <person name="Wu L."/>
            <person name="Ma J."/>
        </authorList>
    </citation>
    <scope>NUCLEOTIDE SEQUENCE [LARGE SCALE GENOMIC DNA]</scope>
    <source>
        <strain evidence="3">JCM 17926</strain>
    </source>
</reference>
<feature type="domain" description="SMEK" evidence="1">
    <location>
        <begin position="11"/>
        <end position="146"/>
    </location>
</feature>
<dbReference type="Proteomes" id="UP001500552">
    <property type="component" value="Unassembled WGS sequence"/>
</dbReference>
<organism evidence="2 3">
    <name type="scientific">Pontibacter saemangeumensis</name>
    <dbReference type="NCBI Taxonomy" id="1084525"/>
    <lineage>
        <taxon>Bacteria</taxon>
        <taxon>Pseudomonadati</taxon>
        <taxon>Bacteroidota</taxon>
        <taxon>Cytophagia</taxon>
        <taxon>Cytophagales</taxon>
        <taxon>Hymenobacteraceae</taxon>
        <taxon>Pontibacter</taxon>
    </lineage>
</organism>
<dbReference type="EMBL" id="BAABHC010000041">
    <property type="protein sequence ID" value="GAA4445079.1"/>
    <property type="molecule type" value="Genomic_DNA"/>
</dbReference>
<dbReference type="Pfam" id="PF21941">
    <property type="entry name" value="SMEK_N"/>
    <property type="match status" value="1"/>
</dbReference>
<gene>
    <name evidence="2" type="ORF">GCM10023188_47830</name>
</gene>
<sequence>MNSREFEMKAISNEFAHWEIKISNLSSLNLFDANIFSEHSICELLNCIYEYKLHNINALQKNFPSIDLGDNYNRICFQVTSTKSSKKIQSTIDKFLENKLYNDYDELYILVLGKKQKNYPEFSVSDELDFNEDRNIIDFRDLLSFINSLSTAKIKRISKLLNEENRAANKIAPKRNNSSIVKRNLTLKKRIKKDLLIKLKHEEWEYARYEPWIKFKYRNILVRSVDDKSFPEVDDRPNGEMSSWFKGETWDFYENGIELISWGGEAIFDKNGNWDILKNGYDKRKNNSNYEVIPFHTFLRIPYDFIVDYDMEPDAYYSIPSIYVEYLKNGMPYEEILYGQMGTYDLKQYTRIFDNEDRRKLD</sequence>
<accession>A0ABP8M9B6</accession>
<evidence type="ECO:0000313" key="2">
    <source>
        <dbReference type="EMBL" id="GAA4445079.1"/>
    </source>
</evidence>
<proteinExistence type="predicted"/>
<evidence type="ECO:0000259" key="1">
    <source>
        <dbReference type="Pfam" id="PF21941"/>
    </source>
</evidence>